<dbReference type="EMBL" id="CAJNNV010011127">
    <property type="protein sequence ID" value="CAE8599449.1"/>
    <property type="molecule type" value="Genomic_DNA"/>
</dbReference>
<dbReference type="Gene3D" id="2.40.50.140">
    <property type="entry name" value="Nucleic acid-binding proteins"/>
    <property type="match status" value="1"/>
</dbReference>
<evidence type="ECO:0000313" key="3">
    <source>
        <dbReference type="EMBL" id="CAE8601851.1"/>
    </source>
</evidence>
<dbReference type="SUPFAM" id="SSF50104">
    <property type="entry name" value="Translation proteins SH3-like domain"/>
    <property type="match status" value="1"/>
</dbReference>
<feature type="domain" description="Translation initiation factor 5A C-terminal" evidence="1">
    <location>
        <begin position="83"/>
        <end position="153"/>
    </location>
</feature>
<dbReference type="InterPro" id="IPR001884">
    <property type="entry name" value="IF5A-like"/>
</dbReference>
<dbReference type="EMBL" id="CAJNNW010008105">
    <property type="protein sequence ID" value="CAE8649754.1"/>
    <property type="molecule type" value="Genomic_DNA"/>
</dbReference>
<dbReference type="InterPro" id="IPR020189">
    <property type="entry name" value="IF5A_C"/>
</dbReference>
<dbReference type="EMBL" id="CAJNNW010026047">
    <property type="protein sequence ID" value="CAE8682171.1"/>
    <property type="molecule type" value="Genomic_DNA"/>
</dbReference>
<dbReference type="EMBL" id="CAJNNV010013601">
    <property type="protein sequence ID" value="CAE8601851.1"/>
    <property type="molecule type" value="Genomic_DNA"/>
</dbReference>
<dbReference type="Proteomes" id="UP000626109">
    <property type="component" value="Unassembled WGS sequence"/>
</dbReference>
<dbReference type="GO" id="GO:0043022">
    <property type="term" value="F:ribosome binding"/>
    <property type="evidence" value="ECO:0007669"/>
    <property type="project" value="InterPro"/>
</dbReference>
<reference evidence="3" key="1">
    <citation type="submission" date="2021-02" db="EMBL/GenBank/DDBJ databases">
        <authorList>
            <person name="Dougan E. K."/>
            <person name="Rhodes N."/>
            <person name="Thang M."/>
            <person name="Chan C."/>
        </authorList>
    </citation>
    <scope>NUCLEOTIDE SEQUENCE</scope>
</reference>
<dbReference type="OrthoDB" id="436535at2759"/>
<name>A0A813EL59_POLGL</name>
<organism evidence="3 6">
    <name type="scientific">Polarella glacialis</name>
    <name type="common">Dinoflagellate</name>
    <dbReference type="NCBI Taxonomy" id="89957"/>
    <lineage>
        <taxon>Eukaryota</taxon>
        <taxon>Sar</taxon>
        <taxon>Alveolata</taxon>
        <taxon>Dinophyceae</taxon>
        <taxon>Suessiales</taxon>
        <taxon>Suessiaceae</taxon>
        <taxon>Polarella</taxon>
    </lineage>
</organism>
<sequence length="156" mass="17165">MSGDDELMEVPVQAITLVEKGAPKYMILCDMPCKIIETRLKKKATNKGNDRVEVKGLHLWTGKKYEDTIVGTVSIQVPKWSTNEYTLLDVDASDGAVSLMDPAGGTKEDVTLVKDGKEWDPVSKDVIERFEAGEALIVTVFSCMGKEVVMQVRAEA</sequence>
<comment type="caution">
    <text evidence="3">The sequence shown here is derived from an EMBL/GenBank/DDBJ whole genome shotgun (WGS) entry which is preliminary data.</text>
</comment>
<keyword evidence="6" id="KW-1185">Reference proteome</keyword>
<dbReference type="GO" id="GO:0045901">
    <property type="term" value="P:positive regulation of translational elongation"/>
    <property type="evidence" value="ECO:0007669"/>
    <property type="project" value="InterPro"/>
</dbReference>
<evidence type="ECO:0000313" key="4">
    <source>
        <dbReference type="EMBL" id="CAE8649754.1"/>
    </source>
</evidence>
<gene>
    <name evidence="2" type="ORF">PGLA1383_LOCUS17796</name>
    <name evidence="3" type="ORF">PGLA1383_LOCUS20122</name>
    <name evidence="5" type="ORF">PGLA2088_LOCUS22816</name>
    <name evidence="4" type="ORF">PGLA2088_LOCUS7703</name>
</gene>
<dbReference type="GO" id="GO:0003723">
    <property type="term" value="F:RNA binding"/>
    <property type="evidence" value="ECO:0007669"/>
    <property type="project" value="InterPro"/>
</dbReference>
<dbReference type="InterPro" id="IPR048670">
    <property type="entry name" value="IF5A-like_N"/>
</dbReference>
<dbReference type="InterPro" id="IPR012340">
    <property type="entry name" value="NA-bd_OB-fold"/>
</dbReference>
<proteinExistence type="predicted"/>
<evidence type="ECO:0000313" key="2">
    <source>
        <dbReference type="EMBL" id="CAE8599449.1"/>
    </source>
</evidence>
<dbReference type="SMART" id="SM01376">
    <property type="entry name" value="eIF-5a"/>
    <property type="match status" value="1"/>
</dbReference>
<evidence type="ECO:0000313" key="6">
    <source>
        <dbReference type="Proteomes" id="UP000654075"/>
    </source>
</evidence>
<protein>
    <recommendedName>
        <fullName evidence="1">Translation initiation factor 5A C-terminal domain-containing protein</fullName>
    </recommendedName>
</protein>
<dbReference type="Pfam" id="PF21485">
    <property type="entry name" value="IF5A-like_N"/>
    <property type="match status" value="1"/>
</dbReference>
<dbReference type="AlphaFoldDB" id="A0A813EL59"/>
<dbReference type="GO" id="GO:0045905">
    <property type="term" value="P:positive regulation of translational termination"/>
    <property type="evidence" value="ECO:0007669"/>
    <property type="project" value="InterPro"/>
</dbReference>
<dbReference type="Proteomes" id="UP000654075">
    <property type="component" value="Unassembled WGS sequence"/>
</dbReference>
<accession>A0A813EL59</accession>
<evidence type="ECO:0000259" key="1">
    <source>
        <dbReference type="SMART" id="SM01376"/>
    </source>
</evidence>
<dbReference type="GO" id="GO:0003746">
    <property type="term" value="F:translation elongation factor activity"/>
    <property type="evidence" value="ECO:0007669"/>
    <property type="project" value="InterPro"/>
</dbReference>
<dbReference type="InterPro" id="IPR014722">
    <property type="entry name" value="Rib_uL2_dom2"/>
</dbReference>
<dbReference type="InterPro" id="IPR008991">
    <property type="entry name" value="Translation_prot_SH3-like_sf"/>
</dbReference>
<dbReference type="SUPFAM" id="SSF50249">
    <property type="entry name" value="Nucleic acid-binding proteins"/>
    <property type="match status" value="1"/>
</dbReference>
<dbReference type="PANTHER" id="PTHR11673">
    <property type="entry name" value="TRANSLATION INITIATION FACTOR 5A FAMILY MEMBER"/>
    <property type="match status" value="1"/>
</dbReference>
<dbReference type="Pfam" id="PF01287">
    <property type="entry name" value="eIF-5a"/>
    <property type="match status" value="1"/>
</dbReference>
<evidence type="ECO:0000313" key="5">
    <source>
        <dbReference type="EMBL" id="CAE8682171.1"/>
    </source>
</evidence>
<dbReference type="Gene3D" id="2.30.30.30">
    <property type="match status" value="1"/>
</dbReference>